<dbReference type="GO" id="GO:0006508">
    <property type="term" value="P:proteolysis"/>
    <property type="evidence" value="ECO:0007669"/>
    <property type="project" value="UniProtKB-KW"/>
</dbReference>
<evidence type="ECO:0000313" key="10">
    <source>
        <dbReference type="EMBL" id="RZS56866.1"/>
    </source>
</evidence>
<dbReference type="RefSeq" id="WP_130481287.1">
    <property type="nucleotide sequence ID" value="NZ_SGWV01000008.1"/>
</dbReference>
<dbReference type="InterPro" id="IPR015500">
    <property type="entry name" value="Peptidase_S8_subtilisin-rel"/>
</dbReference>
<dbReference type="PROSITE" id="PS51892">
    <property type="entry name" value="SUBTILASE"/>
    <property type="match status" value="1"/>
</dbReference>
<dbReference type="InterPro" id="IPR023828">
    <property type="entry name" value="Peptidase_S8_Ser-AS"/>
</dbReference>
<dbReference type="InterPro" id="IPR000209">
    <property type="entry name" value="Peptidase_S8/S53_dom"/>
</dbReference>
<dbReference type="InterPro" id="IPR013783">
    <property type="entry name" value="Ig-like_fold"/>
</dbReference>
<evidence type="ECO:0000256" key="1">
    <source>
        <dbReference type="ARBA" id="ARBA00011073"/>
    </source>
</evidence>
<dbReference type="InterPro" id="IPR023827">
    <property type="entry name" value="Peptidase_S8_Asp-AS"/>
</dbReference>
<dbReference type="PROSITE" id="PS00136">
    <property type="entry name" value="SUBTILASE_ASP"/>
    <property type="match status" value="1"/>
</dbReference>
<dbReference type="PROSITE" id="PS00138">
    <property type="entry name" value="SUBTILASE_SER"/>
    <property type="match status" value="1"/>
</dbReference>
<dbReference type="InterPro" id="IPR034176">
    <property type="entry name" value="Peptidases_S8_13"/>
</dbReference>
<dbReference type="EMBL" id="SGWV01000008">
    <property type="protein sequence ID" value="RZS56866.1"/>
    <property type="molecule type" value="Genomic_DNA"/>
</dbReference>
<dbReference type="OrthoDB" id="9790784at2"/>
<feature type="chain" id="PRO_5020484234" evidence="8">
    <location>
        <begin position="37"/>
        <end position="678"/>
    </location>
</feature>
<dbReference type="Gene3D" id="2.60.40.10">
    <property type="entry name" value="Immunoglobulins"/>
    <property type="match status" value="1"/>
</dbReference>
<feature type="domain" description="Peptidase S8/S53" evidence="9">
    <location>
        <begin position="189"/>
        <end position="481"/>
    </location>
</feature>
<feature type="signal peptide" evidence="8">
    <location>
        <begin position="1"/>
        <end position="36"/>
    </location>
</feature>
<gene>
    <name evidence="10" type="ORF">EV685_1421</name>
</gene>
<dbReference type="PRINTS" id="PR00723">
    <property type="entry name" value="SUBTILISIN"/>
</dbReference>
<feature type="active site" description="Charge relay system" evidence="5">
    <location>
        <position position="448"/>
    </location>
</feature>
<evidence type="ECO:0000256" key="8">
    <source>
        <dbReference type="SAM" id="SignalP"/>
    </source>
</evidence>
<keyword evidence="3 5" id="KW-0378">Hydrolase</keyword>
<dbReference type="Proteomes" id="UP000293433">
    <property type="component" value="Unassembled WGS sequence"/>
</dbReference>
<accession>A0A4Q7LQ02</accession>
<keyword evidence="2 5" id="KW-0645">Protease</keyword>
<dbReference type="PANTHER" id="PTHR43806:SF11">
    <property type="entry name" value="CEREVISIN-RELATED"/>
    <property type="match status" value="1"/>
</dbReference>
<dbReference type="CDD" id="cd07496">
    <property type="entry name" value="Peptidases_S8_13"/>
    <property type="match status" value="1"/>
</dbReference>
<evidence type="ECO:0000256" key="6">
    <source>
        <dbReference type="RuleBase" id="RU003355"/>
    </source>
</evidence>
<protein>
    <submittedName>
        <fullName evidence="10">Serine protease</fullName>
    </submittedName>
</protein>
<organism evidence="10 11">
    <name type="scientific">Sphaerotilus mobilis</name>
    <dbReference type="NCBI Taxonomy" id="47994"/>
    <lineage>
        <taxon>Bacteria</taxon>
        <taxon>Pseudomonadati</taxon>
        <taxon>Pseudomonadota</taxon>
        <taxon>Betaproteobacteria</taxon>
        <taxon>Burkholderiales</taxon>
        <taxon>Sphaerotilaceae</taxon>
        <taxon>Sphaerotilus</taxon>
    </lineage>
</organism>
<evidence type="ECO:0000256" key="5">
    <source>
        <dbReference type="PROSITE-ProRule" id="PRU01240"/>
    </source>
</evidence>
<dbReference type="SUPFAM" id="SSF52743">
    <property type="entry name" value="Subtilisin-like"/>
    <property type="match status" value="1"/>
</dbReference>
<comment type="caution">
    <text evidence="10">The sequence shown here is derived from an EMBL/GenBank/DDBJ whole genome shotgun (WGS) entry which is preliminary data.</text>
</comment>
<dbReference type="InterPro" id="IPR050131">
    <property type="entry name" value="Peptidase_S8_subtilisin-like"/>
</dbReference>
<reference evidence="10 11" key="1">
    <citation type="submission" date="2019-02" db="EMBL/GenBank/DDBJ databases">
        <title>Genomic Encyclopedia of Type Strains, Phase IV (KMG-IV): sequencing the most valuable type-strain genomes for metagenomic binning, comparative biology and taxonomic classification.</title>
        <authorList>
            <person name="Goeker M."/>
        </authorList>
    </citation>
    <scope>NUCLEOTIDE SEQUENCE [LARGE SCALE GENOMIC DNA]</scope>
    <source>
        <strain evidence="10 11">DSM 10617</strain>
    </source>
</reference>
<keyword evidence="11" id="KW-1185">Reference proteome</keyword>
<dbReference type="InterPro" id="IPR036852">
    <property type="entry name" value="Peptidase_S8/S53_dom_sf"/>
</dbReference>
<evidence type="ECO:0000256" key="4">
    <source>
        <dbReference type="ARBA" id="ARBA00022825"/>
    </source>
</evidence>
<dbReference type="GO" id="GO:0004252">
    <property type="term" value="F:serine-type endopeptidase activity"/>
    <property type="evidence" value="ECO:0007669"/>
    <property type="project" value="UniProtKB-UniRule"/>
</dbReference>
<feature type="active site" description="Charge relay system" evidence="5">
    <location>
        <position position="262"/>
    </location>
</feature>
<name>A0A4Q7LQ02_9BURK</name>
<dbReference type="Pfam" id="PF00082">
    <property type="entry name" value="Peptidase_S8"/>
    <property type="match status" value="1"/>
</dbReference>
<comment type="similarity">
    <text evidence="1 5 6">Belongs to the peptidase S8 family.</text>
</comment>
<keyword evidence="8" id="KW-0732">Signal</keyword>
<dbReference type="Gene3D" id="3.40.50.200">
    <property type="entry name" value="Peptidase S8/S53 domain"/>
    <property type="match status" value="1"/>
</dbReference>
<keyword evidence="4 5" id="KW-0720">Serine protease</keyword>
<feature type="region of interest" description="Disordered" evidence="7">
    <location>
        <begin position="68"/>
        <end position="98"/>
    </location>
</feature>
<feature type="active site" description="Charge relay system" evidence="5">
    <location>
        <position position="196"/>
    </location>
</feature>
<evidence type="ECO:0000256" key="2">
    <source>
        <dbReference type="ARBA" id="ARBA00022670"/>
    </source>
</evidence>
<dbReference type="PANTHER" id="PTHR43806">
    <property type="entry name" value="PEPTIDASE S8"/>
    <property type="match status" value="1"/>
</dbReference>
<sequence>MPLPARLRRPVRRSAALLVACWLVPALLTWQTPAHAGGDLAPSQRLIVKYREAAPTGAVQARVLSLDRTRPDATDDDEAPVRRAGPLSQRHRLSLRDGPPVGTAGQVLLVDPGQDGQAIARQLAADPEVEYVEEDRRAWRHAAPNDPLHAGGAGTNPVAGQWYLRTPDANLRAAANLDNAWSISTGSADVVVAVLDTGVRPDHPDLVGKLLPGYDFVSDAYVGNDGNGRDGDPSDPGDWVVASDRRTGVCADAALDPSSSWHGTQMAGLIAASTHNGIGMAGTGRHVRILPVRVLGKCGGFTADIADGIRWAAGLSVRGVPDNPNPARIISLSLGGNNACSATYQSAINDARQRGAVVVSSAGNEGVAVGDPANCAGVIAVGGVDHDGHKSYFSNLGSRVTISAPGGDGACVALSCLYPMLSTVNLGTTGPGASGYTNGTTNRAAGTSYATPLVAGVAALLLSVRPEASVAELTGYLTASARAFPAASGDVSTCSSVTTSAQLARCACTTATCGAGLLDAQAALTRALATGQAVATIEPSNTQVDPGTTVVLDGGRSRPFGAVRYHWELVEGSGIASFGSNRTDTAVTTLDISATGMVKVRLTVCPTSAPTCNTQVSGSRSSTVMLRAGDAAVSIASADRGNTGAGALQPGWLFGLACAVMLLAWLRREPLRLAAQDA</sequence>
<evidence type="ECO:0000313" key="11">
    <source>
        <dbReference type="Proteomes" id="UP000293433"/>
    </source>
</evidence>
<evidence type="ECO:0000256" key="3">
    <source>
        <dbReference type="ARBA" id="ARBA00022801"/>
    </source>
</evidence>
<evidence type="ECO:0000259" key="9">
    <source>
        <dbReference type="Pfam" id="PF00082"/>
    </source>
</evidence>
<dbReference type="AlphaFoldDB" id="A0A4Q7LQ02"/>
<proteinExistence type="inferred from homology"/>
<evidence type="ECO:0000256" key="7">
    <source>
        <dbReference type="SAM" id="MobiDB-lite"/>
    </source>
</evidence>